<proteinExistence type="inferred from homology"/>
<dbReference type="GO" id="GO:0008170">
    <property type="term" value="F:N-methyltransferase activity"/>
    <property type="evidence" value="ECO:0007669"/>
    <property type="project" value="InterPro"/>
</dbReference>
<dbReference type="Gene3D" id="3.40.50.150">
    <property type="entry name" value="Vaccinia Virus protein VP39"/>
    <property type="match status" value="2"/>
</dbReference>
<evidence type="ECO:0000256" key="3">
    <source>
        <dbReference type="ARBA" id="ARBA00047942"/>
    </source>
</evidence>
<dbReference type="PRINTS" id="PR00508">
    <property type="entry name" value="S21N4MTFRASE"/>
</dbReference>
<keyword evidence="2" id="KW-0808">Transferase</keyword>
<protein>
    <recommendedName>
        <fullName evidence="4">Methyltransferase</fullName>
        <ecNumber evidence="4">2.1.1.-</ecNumber>
    </recommendedName>
</protein>
<dbReference type="Pfam" id="PF01555">
    <property type="entry name" value="N6_N4_Mtase"/>
    <property type="match status" value="1"/>
</dbReference>
<evidence type="ECO:0000256" key="4">
    <source>
        <dbReference type="RuleBase" id="RU362026"/>
    </source>
</evidence>
<dbReference type="EC" id="2.1.1.-" evidence="4"/>
<feature type="domain" description="DNA methylase N-4/N-6" evidence="5">
    <location>
        <begin position="50"/>
        <end position="119"/>
    </location>
</feature>
<evidence type="ECO:0000313" key="6">
    <source>
        <dbReference type="EMBL" id="ATQ66718.1"/>
    </source>
</evidence>
<name>A0A2D2CVC5_METT3</name>
<evidence type="ECO:0000256" key="1">
    <source>
        <dbReference type="ARBA" id="ARBA00022603"/>
    </source>
</evidence>
<comment type="similarity">
    <text evidence="4">Belongs to the N(4)/N(6)-methyltransferase family.</text>
</comment>
<dbReference type="InterPro" id="IPR029063">
    <property type="entry name" value="SAM-dependent_MTases_sf"/>
</dbReference>
<dbReference type="REBASE" id="223410">
    <property type="entry name" value="M.MtrOB3bORF1510P"/>
</dbReference>
<dbReference type="EMBL" id="CP023737">
    <property type="protein sequence ID" value="ATQ66718.1"/>
    <property type="molecule type" value="Genomic_DNA"/>
</dbReference>
<accession>A0A2D2CVC5</accession>
<dbReference type="STRING" id="595536.GCA_000178815_00642"/>
<dbReference type="GO" id="GO:0032259">
    <property type="term" value="P:methylation"/>
    <property type="evidence" value="ECO:0007669"/>
    <property type="project" value="UniProtKB-KW"/>
</dbReference>
<sequence>MLFAFARRTISNSSDHASDSAFLEQDLLAFDAFGAPTRRVEEEGVVYLVNEFWTSAQRQAHSIHEISYRACFKPQLPEFFISRLTAPGDAVFDPFMGRGTTPVQAALQGRRPVGSDINPLSVLLTRPRLSPPSLPEIERRLSEIAREEGEIEREDLLVFYHPETLRRLCALRRRLLERASGSAPDPVDDWIRMVAINRLTGHSPGFFSVYSLPPNQAVSVEAQAKINARRGQMPPPRDVAALILRKSRALLADGAPPPHPPALLATSEAWRAPFLGEGEVRLIVTSPPFLDVVHYASDNWLRNWFAGVEASEVRISKHRSEAEWERMVRACLEEFARIVAPGGHVAFEVGEVRGGKVLLERLVWRAAEGLPFERLFVLVNSQSFTKTSNCWGVGNNAKGTNSNRVVILRRV</sequence>
<dbReference type="SUPFAM" id="SSF53335">
    <property type="entry name" value="S-adenosyl-L-methionine-dependent methyltransferases"/>
    <property type="match status" value="2"/>
</dbReference>
<keyword evidence="7" id="KW-1185">Reference proteome</keyword>
<dbReference type="GO" id="GO:0009007">
    <property type="term" value="F:site-specific DNA-methyltransferase (adenine-specific) activity"/>
    <property type="evidence" value="ECO:0007669"/>
    <property type="project" value="UniProtKB-EC"/>
</dbReference>
<dbReference type="RefSeq" id="WP_003610767.1">
    <property type="nucleotide sequence ID" value="NZ_ADVE02000001.1"/>
</dbReference>
<comment type="catalytic activity">
    <reaction evidence="3">
        <text>a 2'-deoxyadenosine in DNA + S-adenosyl-L-methionine = an N(6)-methyl-2'-deoxyadenosine in DNA + S-adenosyl-L-homocysteine + H(+)</text>
        <dbReference type="Rhea" id="RHEA:15197"/>
        <dbReference type="Rhea" id="RHEA-COMP:12418"/>
        <dbReference type="Rhea" id="RHEA-COMP:12419"/>
        <dbReference type="ChEBI" id="CHEBI:15378"/>
        <dbReference type="ChEBI" id="CHEBI:57856"/>
        <dbReference type="ChEBI" id="CHEBI:59789"/>
        <dbReference type="ChEBI" id="CHEBI:90615"/>
        <dbReference type="ChEBI" id="CHEBI:90616"/>
        <dbReference type="EC" id="2.1.1.72"/>
    </reaction>
</comment>
<evidence type="ECO:0000259" key="5">
    <source>
        <dbReference type="Pfam" id="PF01555"/>
    </source>
</evidence>
<organism evidence="6 7">
    <name type="scientific">Methylosinus trichosporium (strain ATCC 35070 / NCIMB 11131 / UNIQEM 75 / OB3b)</name>
    <dbReference type="NCBI Taxonomy" id="595536"/>
    <lineage>
        <taxon>Bacteria</taxon>
        <taxon>Pseudomonadati</taxon>
        <taxon>Pseudomonadota</taxon>
        <taxon>Alphaproteobacteria</taxon>
        <taxon>Hyphomicrobiales</taxon>
        <taxon>Methylocystaceae</taxon>
        <taxon>Methylosinus</taxon>
    </lineage>
</organism>
<dbReference type="InterPro" id="IPR001091">
    <property type="entry name" value="RM_Methyltransferase"/>
</dbReference>
<gene>
    <name evidence="6" type="ORF">CQW49_01510</name>
</gene>
<keyword evidence="1 6" id="KW-0489">Methyltransferase</keyword>
<dbReference type="GO" id="GO:0003677">
    <property type="term" value="F:DNA binding"/>
    <property type="evidence" value="ECO:0007669"/>
    <property type="project" value="InterPro"/>
</dbReference>
<dbReference type="KEGG" id="mtw:CQW49_01510"/>
<dbReference type="AlphaFoldDB" id="A0A2D2CVC5"/>
<evidence type="ECO:0000256" key="2">
    <source>
        <dbReference type="ARBA" id="ARBA00022679"/>
    </source>
</evidence>
<dbReference type="Proteomes" id="UP000230709">
    <property type="component" value="Chromosome"/>
</dbReference>
<dbReference type="InterPro" id="IPR002941">
    <property type="entry name" value="DNA_methylase_N4/N6"/>
</dbReference>
<evidence type="ECO:0000313" key="7">
    <source>
        <dbReference type="Proteomes" id="UP000230709"/>
    </source>
</evidence>
<reference evidence="7" key="1">
    <citation type="submission" date="2017-10" db="EMBL/GenBank/DDBJ databases">
        <title>Completed PacBio SMRT sequence of Methylosinus trichosporium OB3b reveals presence of a third large plasmid.</title>
        <authorList>
            <person name="Charles T.C."/>
            <person name="Lynch M.D.J."/>
            <person name="Heil J.R."/>
            <person name="Cheng J."/>
        </authorList>
    </citation>
    <scope>NUCLEOTIDE SEQUENCE [LARGE SCALE GENOMIC DNA]</scope>
    <source>
        <strain evidence="7">OB3b</strain>
    </source>
</reference>